<feature type="compositionally biased region" description="Polar residues" evidence="1">
    <location>
        <begin position="100"/>
        <end position="110"/>
    </location>
</feature>
<feature type="region of interest" description="Disordered" evidence="1">
    <location>
        <begin position="1"/>
        <end position="72"/>
    </location>
</feature>
<dbReference type="Proteomes" id="UP000218209">
    <property type="component" value="Unassembled WGS sequence"/>
</dbReference>
<feature type="compositionally biased region" description="Basic residues" evidence="1">
    <location>
        <begin position="16"/>
        <end position="25"/>
    </location>
</feature>
<organism evidence="2 3">
    <name type="scientific">Porphyra umbilicalis</name>
    <name type="common">Purple laver</name>
    <name type="synonym">Red alga</name>
    <dbReference type="NCBI Taxonomy" id="2786"/>
    <lineage>
        <taxon>Eukaryota</taxon>
        <taxon>Rhodophyta</taxon>
        <taxon>Bangiophyceae</taxon>
        <taxon>Bangiales</taxon>
        <taxon>Bangiaceae</taxon>
        <taxon>Porphyra</taxon>
    </lineage>
</organism>
<sequence length="541" mass="56757">MRGSRRHPRHPDAPRRRTVRARRGGCHSTAGGGVGARRKAMSRGAMMAKGVGGGGAARWRSPPPGRAPPLAEHCPFPLGVAARVRATGGRPASVGPGSPVSRTPTPNPTTHPLGRDGSARFAPAQAHGRPSRRPCGRRGGCVPSRLAWPLGCDRVGATHPTSSHWRGTRTLSTPPLVRVPSRQRGATAGAQSRWPPPARRAKRVCRVVGRGGAQRLAQAAGGRRQETCIASLCGATRRAPCPPAVVVGPLRWWLGGLVGGPSKPQRAVGGRCATATTGGGSSRPIPLLPPLPGAHALPAWERWWLVLGAGQTADAARGAPAVAPHTAPGRIRRSGAAWRARRCADGCVQEAPPAGITEQQTAHPFTHSQSAASDYCLRPTSRPPRLPNLQRAASWAHHPPPPPPPSWSCPSPSSRPSRSRCSPSCRWPPCRPPTLLSPSRRHLTPRLCTLRACRAPMRSPPSPPSPPIHITGGITRATATSSVARSPFTSWPRPLTSVTSRRPSPTVPRPTQAIAAPCRTTASRPSAPGGGSARATSARRS</sequence>
<accession>A0A1X6P1F3</accession>
<feature type="compositionally biased region" description="Low complexity" evidence="1">
    <location>
        <begin position="492"/>
        <end position="504"/>
    </location>
</feature>
<proteinExistence type="predicted"/>
<dbReference type="AlphaFoldDB" id="A0A1X6P1F3"/>
<protein>
    <submittedName>
        <fullName evidence="2">Uncharacterized protein</fullName>
    </submittedName>
</protein>
<evidence type="ECO:0000313" key="3">
    <source>
        <dbReference type="Proteomes" id="UP000218209"/>
    </source>
</evidence>
<feature type="region of interest" description="Disordered" evidence="1">
    <location>
        <begin position="359"/>
        <end position="413"/>
    </location>
</feature>
<name>A0A1X6P1F3_PORUM</name>
<evidence type="ECO:0000313" key="2">
    <source>
        <dbReference type="EMBL" id="OSX74580.1"/>
    </source>
</evidence>
<feature type="region of interest" description="Disordered" evidence="1">
    <location>
        <begin position="480"/>
        <end position="541"/>
    </location>
</feature>
<feature type="region of interest" description="Disordered" evidence="1">
    <location>
        <begin position="88"/>
        <end position="139"/>
    </location>
</feature>
<evidence type="ECO:0000256" key="1">
    <source>
        <dbReference type="SAM" id="MobiDB-lite"/>
    </source>
</evidence>
<feature type="compositionally biased region" description="Polar residues" evidence="1">
    <location>
        <begin position="480"/>
        <end position="489"/>
    </location>
</feature>
<feature type="compositionally biased region" description="Low complexity" evidence="1">
    <location>
        <begin position="266"/>
        <end position="276"/>
    </location>
</feature>
<dbReference type="EMBL" id="KV918941">
    <property type="protein sequence ID" value="OSX74580.1"/>
    <property type="molecule type" value="Genomic_DNA"/>
</dbReference>
<gene>
    <name evidence="2" type="ORF">BU14_0283s0012</name>
</gene>
<reference evidence="2 3" key="1">
    <citation type="submission" date="2017-03" db="EMBL/GenBank/DDBJ databases">
        <title>WGS assembly of Porphyra umbilicalis.</title>
        <authorList>
            <person name="Brawley S.H."/>
            <person name="Blouin N.A."/>
            <person name="Ficko-Blean E."/>
            <person name="Wheeler G.L."/>
            <person name="Lohr M."/>
            <person name="Goodson H.V."/>
            <person name="Jenkins J.W."/>
            <person name="Blaby-Haas C.E."/>
            <person name="Helliwell K.E."/>
            <person name="Chan C."/>
            <person name="Marriage T."/>
            <person name="Bhattacharya D."/>
            <person name="Klein A.S."/>
            <person name="Badis Y."/>
            <person name="Brodie J."/>
            <person name="Cao Y."/>
            <person name="Collen J."/>
            <person name="Dittami S.M."/>
            <person name="Gachon C.M."/>
            <person name="Green B.R."/>
            <person name="Karpowicz S."/>
            <person name="Kim J.W."/>
            <person name="Kudahl U."/>
            <person name="Lin S."/>
            <person name="Michel G."/>
            <person name="Mittag M."/>
            <person name="Olson B.J."/>
            <person name="Pangilinan J."/>
            <person name="Peng Y."/>
            <person name="Qiu H."/>
            <person name="Shu S."/>
            <person name="Singer J.T."/>
            <person name="Smith A.G."/>
            <person name="Sprecher B.N."/>
            <person name="Wagner V."/>
            <person name="Wang W."/>
            <person name="Wang Z.-Y."/>
            <person name="Yan J."/>
            <person name="Yarish C."/>
            <person name="Zoeuner-Riek S."/>
            <person name="Zhuang Y."/>
            <person name="Zou Y."/>
            <person name="Lindquist E.A."/>
            <person name="Grimwood J."/>
            <person name="Barry K."/>
            <person name="Rokhsar D.S."/>
            <person name="Schmutz J."/>
            <person name="Stiller J.W."/>
            <person name="Grossman A.R."/>
            <person name="Prochnik S.E."/>
        </authorList>
    </citation>
    <scope>NUCLEOTIDE SEQUENCE [LARGE SCALE GENOMIC DNA]</scope>
    <source>
        <strain evidence="2">4086291</strain>
    </source>
</reference>
<feature type="compositionally biased region" description="Pro residues" evidence="1">
    <location>
        <begin position="398"/>
        <end position="407"/>
    </location>
</feature>
<feature type="compositionally biased region" description="Polar residues" evidence="1">
    <location>
        <begin position="359"/>
        <end position="372"/>
    </location>
</feature>
<feature type="region of interest" description="Disordered" evidence="1">
    <location>
        <begin position="264"/>
        <end position="285"/>
    </location>
</feature>
<keyword evidence="3" id="KW-1185">Reference proteome</keyword>